<evidence type="ECO:0000313" key="1">
    <source>
        <dbReference type="EMBL" id="KAJ9102055.1"/>
    </source>
</evidence>
<keyword evidence="2" id="KW-1185">Reference proteome</keyword>
<accession>A0ACC2VRJ4</accession>
<gene>
    <name evidence="1" type="ORF">QFC19_004983</name>
</gene>
<organism evidence="1 2">
    <name type="scientific">Naganishia cerealis</name>
    <dbReference type="NCBI Taxonomy" id="610337"/>
    <lineage>
        <taxon>Eukaryota</taxon>
        <taxon>Fungi</taxon>
        <taxon>Dikarya</taxon>
        <taxon>Basidiomycota</taxon>
        <taxon>Agaricomycotina</taxon>
        <taxon>Tremellomycetes</taxon>
        <taxon>Filobasidiales</taxon>
        <taxon>Filobasidiaceae</taxon>
        <taxon>Naganishia</taxon>
    </lineage>
</organism>
<reference evidence="1" key="1">
    <citation type="submission" date="2023-04" db="EMBL/GenBank/DDBJ databases">
        <title>Draft Genome sequencing of Naganishia species isolated from polar environments using Oxford Nanopore Technology.</title>
        <authorList>
            <person name="Leo P."/>
            <person name="Venkateswaran K."/>
        </authorList>
    </citation>
    <scope>NUCLEOTIDE SEQUENCE</scope>
    <source>
        <strain evidence="1">MNA-CCFEE 5261</strain>
    </source>
</reference>
<feature type="non-terminal residue" evidence="1">
    <location>
        <position position="574"/>
    </location>
</feature>
<dbReference type="Proteomes" id="UP001241377">
    <property type="component" value="Unassembled WGS sequence"/>
</dbReference>
<sequence>MASDGANAGSIQIAETGKSEESRGGRVQEDEAGSVVEDGRDAVPDQASSGEEDEGEVDGNGEGDAEPDGEDEDEDDEDDEDDDDDDDDEEGSIDLEDGQDQDLGDSPVFISMRNGPLGISDLLLPSAAVDAEVRVKIEPLGEHEQGQSQASDIVLTESRGPGQNVTEITHQSTTLATITTSTDVISIDSSSQMQDSQPQNEAPLAMEDTVASGKVEGEDIDTAVNVLVPRPGKKKKARAKSPSPPPQAAPKARATIRVTFHLFDDHEGPDGLPSNMEADPLAGAQQEGQDQSTSPCAVVNGNGVTPSLASPEQRNSTTPAEAALPPASATPSVSPALPAPAVFSTIPATLPLTELPVEHQSELTGTATPKPSVAPSHDGMEPKFRIVNFKDASIAQGQVDSDYYVSPSGWNAAETDADEDEDDDDMEVDGVEDGKPKKNKKRKFQALLMNGGGDGAVNSGNGAIEDSSRNSNTIKLEPAASNAAPGSILEAMMNGSDEAELARLAAELDKKYNTSSKPKRKRVIQQDDYDYKDPFIDDSELQMDQPVLLQRPAKVGYYVQKGAVELIKDEEETS</sequence>
<proteinExistence type="predicted"/>
<comment type="caution">
    <text evidence="1">The sequence shown here is derived from an EMBL/GenBank/DDBJ whole genome shotgun (WGS) entry which is preliminary data.</text>
</comment>
<dbReference type="EMBL" id="JASBWR010000054">
    <property type="protein sequence ID" value="KAJ9102055.1"/>
    <property type="molecule type" value="Genomic_DNA"/>
</dbReference>
<evidence type="ECO:0000313" key="2">
    <source>
        <dbReference type="Proteomes" id="UP001241377"/>
    </source>
</evidence>
<protein>
    <submittedName>
        <fullName evidence="1">Uncharacterized protein</fullName>
    </submittedName>
</protein>
<name>A0ACC2VRJ4_9TREE</name>